<dbReference type="PANTHER" id="PTHR30636:SF3">
    <property type="entry name" value="UPF0701 PROTEIN YICC"/>
    <property type="match status" value="1"/>
</dbReference>
<proteinExistence type="predicted"/>
<evidence type="ECO:0000259" key="1">
    <source>
        <dbReference type="Pfam" id="PF03755"/>
    </source>
</evidence>
<protein>
    <recommendedName>
        <fullName evidence="1">Endoribonuclease YicC-like N-terminal domain-containing protein</fullName>
    </recommendedName>
</protein>
<dbReference type="InterPro" id="IPR013527">
    <property type="entry name" value="YicC-like_N"/>
</dbReference>
<reference evidence="2" key="1">
    <citation type="submission" date="2020-06" db="EMBL/GenBank/DDBJ databases">
        <title>Legume-microbial interactions unlock mineral nutrients during tropical forest succession.</title>
        <authorList>
            <person name="Epihov D.Z."/>
        </authorList>
    </citation>
    <scope>NUCLEOTIDE SEQUENCE [LARGE SCALE GENOMIC DNA]</scope>
    <source>
        <strain evidence="2">Pan2503</strain>
    </source>
</reference>
<dbReference type="Proteomes" id="UP000567293">
    <property type="component" value="Unassembled WGS sequence"/>
</dbReference>
<evidence type="ECO:0000313" key="3">
    <source>
        <dbReference type="Proteomes" id="UP000567293"/>
    </source>
</evidence>
<dbReference type="AlphaFoldDB" id="A0A7V8NS89"/>
<feature type="domain" description="Endoribonuclease YicC-like N-terminal" evidence="1">
    <location>
        <begin position="16"/>
        <end position="106"/>
    </location>
</feature>
<feature type="non-terminal residue" evidence="2">
    <location>
        <position position="111"/>
    </location>
</feature>
<comment type="caution">
    <text evidence="2">The sequence shown here is derived from an EMBL/GenBank/DDBJ whole genome shotgun (WGS) entry which is preliminary data.</text>
</comment>
<gene>
    <name evidence="2" type="ORF">HRJ53_16215</name>
</gene>
<name>A0A7V8NS89_9BACT</name>
<keyword evidence="3" id="KW-1185">Reference proteome</keyword>
<sequence>MSEKRTTNAKQPECLSMTGYAQARHEKHGWAVRVTVKSVNHRFLDVKMRLPEGFDLYDLRLRQIVRERIHRGHLEIYVNAEPGTAAPVQVNKELAQAYLRAAESLMRGTRA</sequence>
<dbReference type="Pfam" id="PF03755">
    <property type="entry name" value="YicC-like_N"/>
    <property type="match status" value="1"/>
</dbReference>
<evidence type="ECO:0000313" key="2">
    <source>
        <dbReference type="EMBL" id="MBA0086525.1"/>
    </source>
</evidence>
<accession>A0A7V8NS89</accession>
<dbReference type="PANTHER" id="PTHR30636">
    <property type="entry name" value="UPF0701 PROTEIN YICC"/>
    <property type="match status" value="1"/>
</dbReference>
<dbReference type="GO" id="GO:0004521">
    <property type="term" value="F:RNA endonuclease activity"/>
    <property type="evidence" value="ECO:0007669"/>
    <property type="project" value="InterPro"/>
</dbReference>
<dbReference type="EMBL" id="JACDQQ010001557">
    <property type="protein sequence ID" value="MBA0086525.1"/>
    <property type="molecule type" value="Genomic_DNA"/>
</dbReference>
<organism evidence="2 3">
    <name type="scientific">Candidatus Acidiferrum panamense</name>
    <dbReference type="NCBI Taxonomy" id="2741543"/>
    <lineage>
        <taxon>Bacteria</taxon>
        <taxon>Pseudomonadati</taxon>
        <taxon>Acidobacteriota</taxon>
        <taxon>Terriglobia</taxon>
        <taxon>Candidatus Acidiferrales</taxon>
        <taxon>Candidatus Acidiferrum</taxon>
    </lineage>
</organism>
<dbReference type="InterPro" id="IPR005229">
    <property type="entry name" value="YicC/YloC-like"/>
</dbReference>